<proteinExistence type="predicted"/>
<dbReference type="PATRIC" id="fig|28092.6.peg.5121"/>
<dbReference type="EMBL" id="LAQU01000034">
    <property type="protein sequence ID" value="KKB61701.1"/>
    <property type="molecule type" value="Genomic_DNA"/>
</dbReference>
<organism evidence="1 2">
    <name type="scientific">Robbsia andropogonis</name>
    <dbReference type="NCBI Taxonomy" id="28092"/>
    <lineage>
        <taxon>Bacteria</taxon>
        <taxon>Pseudomonadati</taxon>
        <taxon>Pseudomonadota</taxon>
        <taxon>Betaproteobacteria</taxon>
        <taxon>Burkholderiales</taxon>
        <taxon>Burkholderiaceae</taxon>
        <taxon>Robbsia</taxon>
    </lineage>
</organism>
<evidence type="ECO:0000313" key="2">
    <source>
        <dbReference type="Proteomes" id="UP000033618"/>
    </source>
</evidence>
<reference evidence="1 2" key="1">
    <citation type="submission" date="2015-03" db="EMBL/GenBank/DDBJ databases">
        <title>Draft Genome Sequence of Burkholderia andropogonis type strain ICMP2807, isolated from Sorghum bicolor.</title>
        <authorList>
            <person name="Lopes-Santos L."/>
            <person name="Castro D.B."/>
            <person name="Ottoboni L.M."/>
            <person name="Park D."/>
            <person name="Weirc B.S."/>
            <person name="Destefano S.A."/>
        </authorList>
    </citation>
    <scope>NUCLEOTIDE SEQUENCE [LARGE SCALE GENOMIC DNA]</scope>
    <source>
        <strain evidence="1 2">ICMP2807</strain>
    </source>
</reference>
<sequence>MKRKTEQLGLPRGHLATAEEFKPLIRKGQALESAYSTTDVGVQAQEQVNDIHNHTIGPRYSHTEVKDFSKTLAENAISQMSLFDEAGVHHFVWEPIPTIIVEGKSVLMGACGNHDHDHGVDVPANNSHDAASQQAGFHGGPSIGGKTYYMPESFRNGAPMTGEAYDTITKLGKQSDNTSVDWPVGKAYNAVKRMRPDLAEPMHPSITGIVVGNGNSVHAIHALKRAYPDSFYLMGEVTMHKKFVGSKTKLTRLIFGKRRRSTTCFALVDILACPSSCIAVRVMRRSASRVGNRDKVSIGTALMRPWQGIQIRHSCTPTLVG</sequence>
<dbReference type="RefSeq" id="WP_046153959.1">
    <property type="nucleotide sequence ID" value="NZ_CADFGU010000009.1"/>
</dbReference>
<keyword evidence="2" id="KW-1185">Reference proteome</keyword>
<name>A0A0F5JV27_9BURK</name>
<protein>
    <submittedName>
        <fullName evidence="1">Uncharacterized protein</fullName>
    </submittedName>
</protein>
<dbReference type="AlphaFoldDB" id="A0A0F5JV27"/>
<accession>A0A0F5JV27</accession>
<comment type="caution">
    <text evidence="1">The sequence shown here is derived from an EMBL/GenBank/DDBJ whole genome shotgun (WGS) entry which is preliminary data.</text>
</comment>
<evidence type="ECO:0000313" key="1">
    <source>
        <dbReference type="EMBL" id="KKB61701.1"/>
    </source>
</evidence>
<dbReference type="Proteomes" id="UP000033618">
    <property type="component" value="Unassembled WGS sequence"/>
</dbReference>
<gene>
    <name evidence="1" type="ORF">WM40_21760</name>
</gene>